<evidence type="ECO:0000313" key="2">
    <source>
        <dbReference type="EMBL" id="EJK51103.1"/>
    </source>
</evidence>
<protein>
    <submittedName>
        <fullName evidence="2">Uncharacterized protein</fullName>
    </submittedName>
</protein>
<reference evidence="2 3" key="1">
    <citation type="journal article" date="2012" name="Genome Biol.">
        <title>Genome and low-iron response of an oceanic diatom adapted to chronic iron limitation.</title>
        <authorList>
            <person name="Lommer M."/>
            <person name="Specht M."/>
            <person name="Roy A.S."/>
            <person name="Kraemer L."/>
            <person name="Andreson R."/>
            <person name="Gutowska M.A."/>
            <person name="Wolf J."/>
            <person name="Bergner S.V."/>
            <person name="Schilhabel M.B."/>
            <person name="Klostermeier U.C."/>
            <person name="Beiko R.G."/>
            <person name="Rosenstiel P."/>
            <person name="Hippler M."/>
            <person name="Laroche J."/>
        </authorList>
    </citation>
    <scope>NUCLEOTIDE SEQUENCE [LARGE SCALE GENOMIC DNA]</scope>
    <source>
        <strain evidence="2 3">CCMP1005</strain>
    </source>
</reference>
<organism evidence="2 3">
    <name type="scientific">Thalassiosira oceanica</name>
    <name type="common">Marine diatom</name>
    <dbReference type="NCBI Taxonomy" id="159749"/>
    <lineage>
        <taxon>Eukaryota</taxon>
        <taxon>Sar</taxon>
        <taxon>Stramenopiles</taxon>
        <taxon>Ochrophyta</taxon>
        <taxon>Bacillariophyta</taxon>
        <taxon>Coscinodiscophyceae</taxon>
        <taxon>Thalassiosirophycidae</taxon>
        <taxon>Thalassiosirales</taxon>
        <taxon>Thalassiosiraceae</taxon>
        <taxon>Thalassiosira</taxon>
    </lineage>
</organism>
<accession>K0RBN1</accession>
<evidence type="ECO:0000256" key="1">
    <source>
        <dbReference type="SAM" id="SignalP"/>
    </source>
</evidence>
<evidence type="ECO:0000313" key="3">
    <source>
        <dbReference type="Proteomes" id="UP000266841"/>
    </source>
</evidence>
<feature type="signal peptide" evidence="1">
    <location>
        <begin position="1"/>
        <end position="19"/>
    </location>
</feature>
<name>K0RBN1_THAOC</name>
<feature type="chain" id="PRO_5003836191" evidence="1">
    <location>
        <begin position="20"/>
        <end position="153"/>
    </location>
</feature>
<proteinExistence type="predicted"/>
<keyword evidence="3" id="KW-1185">Reference proteome</keyword>
<gene>
    <name evidence="2" type="ORF">THAOC_29759</name>
</gene>
<dbReference type="EMBL" id="AGNL01042222">
    <property type="protein sequence ID" value="EJK51103.1"/>
    <property type="molecule type" value="Genomic_DNA"/>
</dbReference>
<keyword evidence="1" id="KW-0732">Signal</keyword>
<dbReference type="Proteomes" id="UP000266841">
    <property type="component" value="Unassembled WGS sequence"/>
</dbReference>
<dbReference type="AlphaFoldDB" id="K0RBN1"/>
<comment type="caution">
    <text evidence="2">The sequence shown here is derived from an EMBL/GenBank/DDBJ whole genome shotgun (WGS) entry which is preliminary data.</text>
</comment>
<sequence>MMNSKKIIVASLLAGQSSAFSPASVTSTFGAPTTSQVRYRTPDALGIEIIDGSLGLVQPAAPALHVEEHESRLRNLMQEPDVYKYQPVTVRRKLTLSTSATESRSSEPVRLEPSHLQQRIIDMSSTRRNLEAIAQLDARLDSPRLIELEGLVP</sequence>